<sequence length="398" mass="45271">MESSEQNGASISETLCPKMLVCLARGPFGCFFSLCNIPTNPMISKICTVQRVLQSASQMISFSFFSDFFKNLESSLVSKLYWTKMAIPVVDFSAMGLQNKNQPWSENSNAVKDLAEKLYNAFSTVGFVYLKNHGIPQEMIDSIFVEMDKFFALSHKVKTKYKREHKFCRDGWNSFEAESLNSERPPGYKETLDLNSIYEADFRWPNEEISNFQSNITRTYETMTELSFRVLSAMAIGLQLKHDAFAHAFEKAGTLQGETMLRYSYYPTITDMSNVKPGQLRCGEHTDWGAITLLIQDDVGGLEIRNVDGKFVPAPPIEGTMVVNIGDMMERWTADKLKSTVHRVLIPEEQIKRRHRRSLALFFNPDVDAVITCMDGSNKYPPVTSGEWVKMKQNLAHK</sequence>
<gene>
    <name evidence="3" type="ORF">PEVE_00020019</name>
</gene>
<keyword evidence="1" id="KW-0560">Oxidoreductase</keyword>
<dbReference type="InterPro" id="IPR044861">
    <property type="entry name" value="IPNS-like_FE2OG_OXY"/>
</dbReference>
<organism evidence="3 4">
    <name type="scientific">Porites evermanni</name>
    <dbReference type="NCBI Taxonomy" id="104178"/>
    <lineage>
        <taxon>Eukaryota</taxon>
        <taxon>Metazoa</taxon>
        <taxon>Cnidaria</taxon>
        <taxon>Anthozoa</taxon>
        <taxon>Hexacorallia</taxon>
        <taxon>Scleractinia</taxon>
        <taxon>Fungiina</taxon>
        <taxon>Poritidae</taxon>
        <taxon>Porites</taxon>
    </lineage>
</organism>
<keyword evidence="4" id="KW-1185">Reference proteome</keyword>
<dbReference type="InterPro" id="IPR005123">
    <property type="entry name" value="Oxoglu/Fe-dep_dioxygenase_dom"/>
</dbReference>
<evidence type="ECO:0000313" key="3">
    <source>
        <dbReference type="EMBL" id="CAH3190052.1"/>
    </source>
</evidence>
<name>A0ABN8SEB9_9CNID</name>
<dbReference type="Pfam" id="PF14226">
    <property type="entry name" value="DIOX_N"/>
    <property type="match status" value="1"/>
</dbReference>
<keyword evidence="1" id="KW-0479">Metal-binding</keyword>
<dbReference type="PANTHER" id="PTHR47990">
    <property type="entry name" value="2-OXOGLUTARATE (2OG) AND FE(II)-DEPENDENT OXYGENASE SUPERFAMILY PROTEIN-RELATED"/>
    <property type="match status" value="1"/>
</dbReference>
<comment type="similarity">
    <text evidence="1">Belongs to the iron/ascorbate-dependent oxidoreductase family.</text>
</comment>
<proteinExistence type="inferred from homology"/>
<dbReference type="PROSITE" id="PS51471">
    <property type="entry name" value="FE2OG_OXY"/>
    <property type="match status" value="1"/>
</dbReference>
<feature type="domain" description="Fe2OG dioxygenase" evidence="2">
    <location>
        <begin position="256"/>
        <end position="365"/>
    </location>
</feature>
<dbReference type="Proteomes" id="UP001159427">
    <property type="component" value="Unassembled WGS sequence"/>
</dbReference>
<dbReference type="PRINTS" id="PR00682">
    <property type="entry name" value="IPNSYNTHASE"/>
</dbReference>
<dbReference type="InterPro" id="IPR026992">
    <property type="entry name" value="DIOX_N"/>
</dbReference>
<evidence type="ECO:0000259" key="2">
    <source>
        <dbReference type="PROSITE" id="PS51471"/>
    </source>
</evidence>
<protein>
    <recommendedName>
        <fullName evidence="2">Fe2OG dioxygenase domain-containing protein</fullName>
    </recommendedName>
</protein>
<dbReference type="InterPro" id="IPR027443">
    <property type="entry name" value="IPNS-like_sf"/>
</dbReference>
<dbReference type="EMBL" id="CALNXI010002696">
    <property type="protein sequence ID" value="CAH3190052.1"/>
    <property type="molecule type" value="Genomic_DNA"/>
</dbReference>
<evidence type="ECO:0000256" key="1">
    <source>
        <dbReference type="RuleBase" id="RU003682"/>
    </source>
</evidence>
<comment type="caution">
    <text evidence="3">The sequence shown here is derived from an EMBL/GenBank/DDBJ whole genome shotgun (WGS) entry which is preliminary data.</text>
</comment>
<dbReference type="Pfam" id="PF03171">
    <property type="entry name" value="2OG-FeII_Oxy"/>
    <property type="match status" value="1"/>
</dbReference>
<keyword evidence="1" id="KW-0408">Iron</keyword>
<accession>A0ABN8SEB9</accession>
<dbReference type="InterPro" id="IPR050231">
    <property type="entry name" value="Iron_ascorbate_oxido_reductase"/>
</dbReference>
<dbReference type="SUPFAM" id="SSF51197">
    <property type="entry name" value="Clavaminate synthase-like"/>
    <property type="match status" value="1"/>
</dbReference>
<evidence type="ECO:0000313" key="4">
    <source>
        <dbReference type="Proteomes" id="UP001159427"/>
    </source>
</evidence>
<dbReference type="Gene3D" id="2.60.120.330">
    <property type="entry name" value="B-lactam Antibiotic, Isopenicillin N Synthase, Chain"/>
    <property type="match status" value="1"/>
</dbReference>
<reference evidence="3 4" key="1">
    <citation type="submission" date="2022-05" db="EMBL/GenBank/DDBJ databases">
        <authorList>
            <consortium name="Genoscope - CEA"/>
            <person name="William W."/>
        </authorList>
    </citation>
    <scope>NUCLEOTIDE SEQUENCE [LARGE SCALE GENOMIC DNA]</scope>
</reference>